<name>A2DPW9_TRIV3</name>
<proteinExistence type="predicted"/>
<dbReference type="KEGG" id="tva:4775582"/>
<evidence type="ECO:0000256" key="1">
    <source>
        <dbReference type="SAM" id="Phobius"/>
    </source>
</evidence>
<dbReference type="Proteomes" id="UP000001542">
    <property type="component" value="Unassembled WGS sequence"/>
</dbReference>
<dbReference type="SMART" id="SM00165">
    <property type="entry name" value="UBA"/>
    <property type="match status" value="1"/>
</dbReference>
<evidence type="ECO:0000259" key="2">
    <source>
        <dbReference type="PROSITE" id="PS50030"/>
    </source>
</evidence>
<dbReference type="RefSeq" id="XP_001329700.1">
    <property type="nucleotide sequence ID" value="XM_001329665.1"/>
</dbReference>
<reference evidence="3" key="2">
    <citation type="journal article" date="2007" name="Science">
        <title>Draft genome sequence of the sexually transmitted pathogen Trichomonas vaginalis.</title>
        <authorList>
            <person name="Carlton J.M."/>
            <person name="Hirt R.P."/>
            <person name="Silva J.C."/>
            <person name="Delcher A.L."/>
            <person name="Schatz M."/>
            <person name="Zhao Q."/>
            <person name="Wortman J.R."/>
            <person name="Bidwell S.L."/>
            <person name="Alsmark U.C.M."/>
            <person name="Besteiro S."/>
            <person name="Sicheritz-Ponten T."/>
            <person name="Noel C.J."/>
            <person name="Dacks J.B."/>
            <person name="Foster P.G."/>
            <person name="Simillion C."/>
            <person name="Van de Peer Y."/>
            <person name="Miranda-Saavedra D."/>
            <person name="Barton G.J."/>
            <person name="Westrop G.D."/>
            <person name="Mueller S."/>
            <person name="Dessi D."/>
            <person name="Fiori P.L."/>
            <person name="Ren Q."/>
            <person name="Paulsen I."/>
            <person name="Zhang H."/>
            <person name="Bastida-Corcuera F.D."/>
            <person name="Simoes-Barbosa A."/>
            <person name="Brown M.T."/>
            <person name="Hayes R.D."/>
            <person name="Mukherjee M."/>
            <person name="Okumura C.Y."/>
            <person name="Schneider R."/>
            <person name="Smith A.J."/>
            <person name="Vanacova S."/>
            <person name="Villalvazo M."/>
            <person name="Haas B.J."/>
            <person name="Pertea M."/>
            <person name="Feldblyum T.V."/>
            <person name="Utterback T.R."/>
            <person name="Shu C.L."/>
            <person name="Osoegawa K."/>
            <person name="de Jong P.J."/>
            <person name="Hrdy I."/>
            <person name="Horvathova L."/>
            <person name="Zubacova Z."/>
            <person name="Dolezal P."/>
            <person name="Malik S.B."/>
            <person name="Logsdon J.M. Jr."/>
            <person name="Henze K."/>
            <person name="Gupta A."/>
            <person name="Wang C.C."/>
            <person name="Dunne R.L."/>
            <person name="Upcroft J.A."/>
            <person name="Upcroft P."/>
            <person name="White O."/>
            <person name="Salzberg S.L."/>
            <person name="Tang P."/>
            <person name="Chiu C.-H."/>
            <person name="Lee Y.-S."/>
            <person name="Embley T.M."/>
            <person name="Coombs G.H."/>
            <person name="Mottram J.C."/>
            <person name="Tachezy J."/>
            <person name="Fraser-Liggett C.M."/>
            <person name="Johnson P.J."/>
        </authorList>
    </citation>
    <scope>NUCLEOTIDE SEQUENCE [LARGE SCALE GENOMIC DNA]</scope>
    <source>
        <strain evidence="3">G3</strain>
    </source>
</reference>
<dbReference type="SUPFAM" id="SSF46934">
    <property type="entry name" value="UBA-like"/>
    <property type="match status" value="1"/>
</dbReference>
<dbReference type="InterPro" id="IPR009060">
    <property type="entry name" value="UBA-like_sf"/>
</dbReference>
<organism evidence="3 4">
    <name type="scientific">Trichomonas vaginalis (strain ATCC PRA-98 / G3)</name>
    <dbReference type="NCBI Taxonomy" id="412133"/>
    <lineage>
        <taxon>Eukaryota</taxon>
        <taxon>Metamonada</taxon>
        <taxon>Parabasalia</taxon>
        <taxon>Trichomonadida</taxon>
        <taxon>Trichomonadidae</taxon>
        <taxon>Trichomonas</taxon>
    </lineage>
</organism>
<feature type="domain" description="UBA" evidence="2">
    <location>
        <begin position="217"/>
        <end position="257"/>
    </location>
</feature>
<dbReference type="SMR" id="A2DPW9"/>
<dbReference type="InParanoid" id="A2DPW9"/>
<dbReference type="CDD" id="cd14291">
    <property type="entry name" value="UBA1_NUB1_like"/>
    <property type="match status" value="1"/>
</dbReference>
<dbReference type="AlphaFoldDB" id="A2DPW9"/>
<keyword evidence="4" id="KW-1185">Reference proteome</keyword>
<keyword evidence="1" id="KW-0812">Transmembrane</keyword>
<protein>
    <submittedName>
        <fullName evidence="3">UBA/TS-N domain containing protein</fullName>
    </submittedName>
</protein>
<dbReference type="Pfam" id="PF00627">
    <property type="entry name" value="UBA"/>
    <property type="match status" value="1"/>
</dbReference>
<dbReference type="VEuPathDB" id="TrichDB:TVAG_453930"/>
<dbReference type="EMBL" id="DS113229">
    <property type="protein sequence ID" value="EAY17565.1"/>
    <property type="molecule type" value="Genomic_DNA"/>
</dbReference>
<dbReference type="OrthoDB" id="272778at2759"/>
<dbReference type="Gene3D" id="1.10.8.10">
    <property type="entry name" value="DNA helicase RuvA subunit, C-terminal domain"/>
    <property type="match status" value="1"/>
</dbReference>
<sequence>MFQGDLTFEGSTLLMNILMLSIFMTIVLLLAQEDKLEIPILDIVQSLICWGTFYECIILSACFWCFRHIERMLSTRILINFFIYNAICYAPFWGLIVYFKGFKSHFSLMYFIPFSLFIYTVWQLPSIPIPVSGKLEDKIVLTMMFVILLVITFPYGFCPLLTSILGNILFEIDFLRLARLVKIEESSDDAMVPLRESPLNAANTAPLANPEDDLDTDINQDSLNNLVSMGFNETEARNALIQANGNLEEAVNHLLEGR</sequence>
<dbReference type="VEuPathDB" id="TrichDB:TVAGG3_0552410"/>
<accession>A2DPW9</accession>
<gene>
    <name evidence="3" type="ORF">TVAG_453930</name>
</gene>
<keyword evidence="1" id="KW-1133">Transmembrane helix</keyword>
<evidence type="ECO:0000313" key="3">
    <source>
        <dbReference type="EMBL" id="EAY17565.1"/>
    </source>
</evidence>
<feature type="transmembrane region" description="Helical" evidence="1">
    <location>
        <begin position="78"/>
        <end position="99"/>
    </location>
</feature>
<keyword evidence="1" id="KW-0472">Membrane</keyword>
<reference evidence="3" key="1">
    <citation type="submission" date="2006-10" db="EMBL/GenBank/DDBJ databases">
        <authorList>
            <person name="Amadeo P."/>
            <person name="Zhao Q."/>
            <person name="Wortman J."/>
            <person name="Fraser-Liggett C."/>
            <person name="Carlton J."/>
        </authorList>
    </citation>
    <scope>NUCLEOTIDE SEQUENCE</scope>
    <source>
        <strain evidence="3">G3</strain>
    </source>
</reference>
<feature type="transmembrane region" description="Helical" evidence="1">
    <location>
        <begin position="105"/>
        <end position="127"/>
    </location>
</feature>
<feature type="transmembrane region" description="Helical" evidence="1">
    <location>
        <begin position="43"/>
        <end position="66"/>
    </location>
</feature>
<feature type="transmembrane region" description="Helical" evidence="1">
    <location>
        <begin position="12"/>
        <end position="31"/>
    </location>
</feature>
<evidence type="ECO:0000313" key="4">
    <source>
        <dbReference type="Proteomes" id="UP000001542"/>
    </source>
</evidence>
<dbReference type="PROSITE" id="PS50030">
    <property type="entry name" value="UBA"/>
    <property type="match status" value="1"/>
</dbReference>
<feature type="transmembrane region" description="Helical" evidence="1">
    <location>
        <begin position="139"/>
        <end position="157"/>
    </location>
</feature>
<dbReference type="InterPro" id="IPR015940">
    <property type="entry name" value="UBA"/>
</dbReference>